<dbReference type="KEGG" id="cmr:Cycma_1342"/>
<dbReference type="Proteomes" id="UP000001635">
    <property type="component" value="Chromosome"/>
</dbReference>
<dbReference type="SUPFAM" id="SSF48452">
    <property type="entry name" value="TPR-like"/>
    <property type="match status" value="1"/>
</dbReference>
<sequence>MSAQGLISLENTWKTHTNAGNNQFRTGCFMKALLFYEKALEIAKLINQHKEKCTKVSIPYIQIFVISCNNMANTYEELCKPEKTEKLLKRVVYFLLTLSEQGLVSSEVLHNEMRLSMINFTDYVKRNGLNQEETERLLLNIKNEVKLGGNLN</sequence>
<organism evidence="1 2">
    <name type="scientific">Cyclobacterium marinum (strain ATCC 25205 / DSM 745 / LMG 13164 / NCIMB 1802)</name>
    <name type="common">Flectobacillus marinus</name>
    <dbReference type="NCBI Taxonomy" id="880070"/>
    <lineage>
        <taxon>Bacteria</taxon>
        <taxon>Pseudomonadati</taxon>
        <taxon>Bacteroidota</taxon>
        <taxon>Cytophagia</taxon>
        <taxon>Cytophagales</taxon>
        <taxon>Cyclobacteriaceae</taxon>
        <taxon>Cyclobacterium</taxon>
    </lineage>
</organism>
<gene>
    <name evidence="1" type="ordered locus">Cycma_1342</name>
</gene>
<protein>
    <recommendedName>
        <fullName evidence="3">Tetratricopeptide TPR_1 repeat-containing protein</fullName>
    </recommendedName>
</protein>
<dbReference type="STRING" id="880070.Cycma_1342"/>
<accession>G0J0Y7</accession>
<reference evidence="2" key="1">
    <citation type="submission" date="2011-07" db="EMBL/GenBank/DDBJ databases">
        <title>The complete genome of Cyclobacterium marinum DSM 745.</title>
        <authorList>
            <person name="Lucas S."/>
            <person name="Han J."/>
            <person name="Lapidus A."/>
            <person name="Bruce D."/>
            <person name="Goodwin L."/>
            <person name="Pitluck S."/>
            <person name="Peters L."/>
            <person name="Kyrpides N."/>
            <person name="Mavromatis K."/>
            <person name="Ivanova N."/>
            <person name="Ovchinnikova G."/>
            <person name="Chertkov O."/>
            <person name="Detter J.C."/>
            <person name="Tapia R."/>
            <person name="Han C."/>
            <person name="Land M."/>
            <person name="Hauser L."/>
            <person name="Markowitz V."/>
            <person name="Cheng J.-F."/>
            <person name="Hugenholtz P."/>
            <person name="Woyke T."/>
            <person name="Wu D."/>
            <person name="Tindall B."/>
            <person name="Schuetze A."/>
            <person name="Brambilla E."/>
            <person name="Klenk H.-P."/>
            <person name="Eisen J.A."/>
        </authorList>
    </citation>
    <scope>NUCLEOTIDE SEQUENCE [LARGE SCALE GENOMIC DNA]</scope>
    <source>
        <strain evidence="2">ATCC 25205 / DSM 745 / LMG 13164 / NCIMB 1802</strain>
    </source>
</reference>
<dbReference type="eggNOG" id="ENOG5031DEY">
    <property type="taxonomic scope" value="Bacteria"/>
</dbReference>
<dbReference type="OrthoDB" id="707450at2"/>
<dbReference type="AlphaFoldDB" id="G0J0Y7"/>
<dbReference type="RefSeq" id="WP_014019410.1">
    <property type="nucleotide sequence ID" value="NC_015914.1"/>
</dbReference>
<evidence type="ECO:0000313" key="2">
    <source>
        <dbReference type="Proteomes" id="UP000001635"/>
    </source>
</evidence>
<dbReference type="InterPro" id="IPR011990">
    <property type="entry name" value="TPR-like_helical_dom_sf"/>
</dbReference>
<proteinExistence type="predicted"/>
<dbReference type="EMBL" id="CP002955">
    <property type="protein sequence ID" value="AEL25113.1"/>
    <property type="molecule type" value="Genomic_DNA"/>
</dbReference>
<keyword evidence="2" id="KW-1185">Reference proteome</keyword>
<dbReference type="Gene3D" id="1.25.40.10">
    <property type="entry name" value="Tetratricopeptide repeat domain"/>
    <property type="match status" value="1"/>
</dbReference>
<evidence type="ECO:0008006" key="3">
    <source>
        <dbReference type="Google" id="ProtNLM"/>
    </source>
</evidence>
<evidence type="ECO:0000313" key="1">
    <source>
        <dbReference type="EMBL" id="AEL25113.1"/>
    </source>
</evidence>
<dbReference type="HOGENOM" id="CLU_138997_0_0_10"/>
<name>G0J0Y7_CYCMS</name>